<accession>A0ABP0JBG0</accession>
<feature type="region of interest" description="Disordered" evidence="1">
    <location>
        <begin position="739"/>
        <end position="818"/>
    </location>
</feature>
<keyword evidence="4" id="KW-1185">Reference proteome</keyword>
<gene>
    <name evidence="2" type="ORF">SCF082_LOCUS10775</name>
    <name evidence="3" type="ORF">SCF082_LOCUS11127</name>
</gene>
<dbReference type="InterPro" id="IPR043136">
    <property type="entry name" value="B30.2/SPRY_sf"/>
</dbReference>
<name>A0ABP0JBG0_9DINO</name>
<dbReference type="EMBL" id="CAXAMM010006335">
    <property type="protein sequence ID" value="CAK9010688.1"/>
    <property type="molecule type" value="Genomic_DNA"/>
</dbReference>
<evidence type="ECO:0000256" key="1">
    <source>
        <dbReference type="SAM" id="MobiDB-lite"/>
    </source>
</evidence>
<protein>
    <submittedName>
        <fullName evidence="3">Heterogeneous nuclear ribonucleoprotein U-like protein 1 (Adenovirus early region 1B-associated protein 5) (E1B-55 kDa-associated protein 5) (E1B-AP5)</fullName>
    </submittedName>
</protein>
<feature type="compositionally biased region" description="Basic and acidic residues" evidence="1">
    <location>
        <begin position="428"/>
        <end position="447"/>
    </location>
</feature>
<dbReference type="PANTHER" id="PTHR12381:SF56">
    <property type="entry name" value="B30.2_SPRY DOMAIN-CONTAINING PROTEIN-RELATED"/>
    <property type="match status" value="1"/>
</dbReference>
<dbReference type="Proteomes" id="UP001642464">
    <property type="component" value="Unassembled WGS sequence"/>
</dbReference>
<evidence type="ECO:0000313" key="2">
    <source>
        <dbReference type="EMBL" id="CAK9010688.1"/>
    </source>
</evidence>
<feature type="compositionally biased region" description="Basic and acidic residues" evidence="1">
    <location>
        <begin position="772"/>
        <end position="818"/>
    </location>
</feature>
<dbReference type="Gene3D" id="2.60.120.920">
    <property type="match status" value="1"/>
</dbReference>
<feature type="compositionally biased region" description="Basic and acidic residues" evidence="1">
    <location>
        <begin position="1"/>
        <end position="20"/>
    </location>
</feature>
<organism evidence="3 4">
    <name type="scientific">Durusdinium trenchii</name>
    <dbReference type="NCBI Taxonomy" id="1381693"/>
    <lineage>
        <taxon>Eukaryota</taxon>
        <taxon>Sar</taxon>
        <taxon>Alveolata</taxon>
        <taxon>Dinophyceae</taxon>
        <taxon>Suessiales</taxon>
        <taxon>Symbiodiniaceae</taxon>
        <taxon>Durusdinium</taxon>
    </lineage>
</organism>
<comment type="caution">
    <text evidence="3">The sequence shown here is derived from an EMBL/GenBank/DDBJ whole genome shotgun (WGS) entry which is preliminary data.</text>
</comment>
<evidence type="ECO:0000313" key="3">
    <source>
        <dbReference type="EMBL" id="CAK9011514.1"/>
    </source>
</evidence>
<sequence>MKDEGEPGDEEFHGEHREGPEDGGLEQGGQGEKDEEAKECAAETETETKETVKKERDKEPEKPYVECEEDELLTEESRTSLVAPGTFQASRRFSTVNVMSTSDSRVLIPMSDQGLHQLLGAVKATAGLRSGRYLFEVKVFEVRSPPDYNRRQRGKSTQHVAIGFSTRESSLFVGDGEESIGFDTEGCLLMNGRKNWMEGLSDRIPVERNLVLGVVLNLLAEHPNSQTLSLFVNGCRVGRPQRLPDRLKDKTLYPTINFKNVTLHANFDEFEPLAPLPFACRTLHVAAREDVEILPEPEGKQEVIFPIGMPDEGTRAFLEEFQKEKEASGPYVELSMESLKAWAHLSGVALRDLDLNATREMIESLAPFTRQSFLVKELQKYLVPSARSTLRTFDPARFKRTAVVMMGWPPEAFREKVRAKLRAEKQEKVASELRRSQASKAEAKKPENGGTEETEAQQPSQEDLEAEVTKAKDAVVISEDEERAYLERMVDEQQEKEIAKSFGNFSLPKKEEGFEEILWAWQAEEQCLEHLQRWVAEKKLMQRVDELRPNEWFREKLRQWQEAFSQWKRAAEEWRKTKPPTPPRNEEDEPQVVEEVDVWKAANIMDIGDGEPLFGKFTWEDWMMLDLRVQLHLLVHGYKHAMKDPDRVTFHERHTEFYFEIFYRRALSLKNFGVSKVVELLEMVNDTMGLHPTKCVLEPQMKDDAPFENLLRLVEDARRLRWQRLDAGDELAALNLVPPSSATRGAGARPVGSGAHGGYGGRAHSSNYTGRQEFRGEDTKGESRGRWGDRGKDRGKGERGRWEESGGRWEDRSKGRGI</sequence>
<reference evidence="3 4" key="1">
    <citation type="submission" date="2024-02" db="EMBL/GenBank/DDBJ databases">
        <authorList>
            <person name="Chen Y."/>
            <person name="Shah S."/>
            <person name="Dougan E. K."/>
            <person name="Thang M."/>
            <person name="Chan C."/>
        </authorList>
    </citation>
    <scope>NUCLEOTIDE SEQUENCE [LARGE SCALE GENOMIC DNA]</scope>
</reference>
<feature type="region of interest" description="Disordered" evidence="1">
    <location>
        <begin position="1"/>
        <end position="70"/>
    </location>
</feature>
<feature type="compositionally biased region" description="Basic and acidic residues" evidence="1">
    <location>
        <begin position="31"/>
        <end position="65"/>
    </location>
</feature>
<dbReference type="PANTHER" id="PTHR12381">
    <property type="entry name" value="HETEROGENEOUS NUCLEAR RIBONUCLEOPROTEIN U FAMILY MEMBER"/>
    <property type="match status" value="1"/>
</dbReference>
<evidence type="ECO:0000313" key="4">
    <source>
        <dbReference type="Proteomes" id="UP001642464"/>
    </source>
</evidence>
<dbReference type="InterPro" id="IPR013320">
    <property type="entry name" value="ConA-like_dom_sf"/>
</dbReference>
<feature type="region of interest" description="Disordered" evidence="1">
    <location>
        <begin position="428"/>
        <end position="471"/>
    </location>
</feature>
<dbReference type="SUPFAM" id="SSF49899">
    <property type="entry name" value="Concanavalin A-like lectins/glucanases"/>
    <property type="match status" value="1"/>
</dbReference>
<dbReference type="EMBL" id="CAXAMM010006557">
    <property type="protein sequence ID" value="CAK9011514.1"/>
    <property type="molecule type" value="Genomic_DNA"/>
</dbReference>
<proteinExistence type="predicted"/>